<dbReference type="Gene3D" id="3.40.1800.20">
    <property type="match status" value="1"/>
</dbReference>
<feature type="domain" description="C2H2-type" evidence="12">
    <location>
        <begin position="245"/>
        <end position="272"/>
    </location>
</feature>
<dbReference type="GO" id="GO:0005634">
    <property type="term" value="C:nucleus"/>
    <property type="evidence" value="ECO:0007669"/>
    <property type="project" value="UniProtKB-SubCell"/>
</dbReference>
<dbReference type="FunFam" id="3.30.160.60:FF:000671">
    <property type="entry name" value="Zinc finger protein 26"/>
    <property type="match status" value="1"/>
</dbReference>
<dbReference type="FunFam" id="3.30.160.60:FF:000003">
    <property type="entry name" value="Zinc finger protein 3 homolog"/>
    <property type="match status" value="1"/>
</dbReference>
<feature type="domain" description="ZAD" evidence="13">
    <location>
        <begin position="18"/>
        <end position="95"/>
    </location>
</feature>
<sequence>MGSDLGASFEITITNFATCCRLCCSNETKMMITNSYLESAHDVSVTEAIESIANITISSDETLSNRICGLCYTRLDDAYCFIRDLRSNNASMLSFFNSNGDDDEASCEISVSNDVIAGNKLDYSHQDSTVQVNAVDLVVNEIAPAKRKASVRRGTIVRSLHQCTTCEKTFNQKSNLIDHQRLHEQVKLFKCDYCSKSFVQIANLRMHLRTHTAERPYQCKICQKSFTQSGTLQMHLRAHAKIKPHSCDTCEKAFLTNSDLAKHKLSHSGIKGFHCVLCKNRSFTQKIHLRLHLQKFHKLDDIKPLLVQGTLNLKNEQQ</sequence>
<evidence type="ECO:0000256" key="11">
    <source>
        <dbReference type="PROSITE-ProRule" id="PRU01263"/>
    </source>
</evidence>
<dbReference type="InterPro" id="IPR013087">
    <property type="entry name" value="Znf_C2H2_type"/>
</dbReference>
<dbReference type="SMART" id="SM00868">
    <property type="entry name" value="zf-AD"/>
    <property type="match status" value="1"/>
</dbReference>
<evidence type="ECO:0000259" key="13">
    <source>
        <dbReference type="PROSITE" id="PS51915"/>
    </source>
</evidence>
<keyword evidence="9" id="KW-0539">Nucleus</keyword>
<keyword evidence="2 11" id="KW-0479">Metal-binding</keyword>
<keyword evidence="8" id="KW-0804">Transcription</keyword>
<protein>
    <recommendedName>
        <fullName evidence="16">Protein krueppel</fullName>
    </recommendedName>
</protein>
<proteinExistence type="predicted"/>
<keyword evidence="5 11" id="KW-0862">Zinc</keyword>
<feature type="domain" description="C2H2-type" evidence="12">
    <location>
        <begin position="217"/>
        <end position="244"/>
    </location>
</feature>
<evidence type="ECO:0000256" key="9">
    <source>
        <dbReference type="ARBA" id="ARBA00023242"/>
    </source>
</evidence>
<dbReference type="Proteomes" id="UP000075880">
    <property type="component" value="Unassembled WGS sequence"/>
</dbReference>
<feature type="domain" description="C2H2-type" evidence="12">
    <location>
        <begin position="189"/>
        <end position="216"/>
    </location>
</feature>
<evidence type="ECO:0000256" key="2">
    <source>
        <dbReference type="ARBA" id="ARBA00022723"/>
    </source>
</evidence>
<keyword evidence="7" id="KW-0238">DNA-binding</keyword>
<feature type="binding site" evidence="11">
    <location>
        <position position="71"/>
    </location>
    <ligand>
        <name>Zn(2+)</name>
        <dbReference type="ChEBI" id="CHEBI:29105"/>
    </ligand>
</feature>
<feature type="binding site" evidence="11">
    <location>
        <position position="68"/>
    </location>
    <ligand>
        <name>Zn(2+)</name>
        <dbReference type="ChEBI" id="CHEBI:29105"/>
    </ligand>
</feature>
<accession>A0AAG5CNM7</accession>
<dbReference type="AlphaFoldDB" id="A0AAG5CNM7"/>
<evidence type="ECO:0000256" key="8">
    <source>
        <dbReference type="ARBA" id="ARBA00023163"/>
    </source>
</evidence>
<dbReference type="GO" id="GO:0000981">
    <property type="term" value="F:DNA-binding transcription factor activity, RNA polymerase II-specific"/>
    <property type="evidence" value="ECO:0007669"/>
    <property type="project" value="TreeGrafter"/>
</dbReference>
<dbReference type="InterPro" id="IPR012934">
    <property type="entry name" value="Znf_AD"/>
</dbReference>
<dbReference type="Gene3D" id="3.30.160.60">
    <property type="entry name" value="Classic Zinc Finger"/>
    <property type="match status" value="4"/>
</dbReference>
<feature type="domain" description="C2H2-type" evidence="12">
    <location>
        <begin position="161"/>
        <end position="188"/>
    </location>
</feature>
<dbReference type="SMART" id="SM00355">
    <property type="entry name" value="ZnF_C2H2"/>
    <property type="match status" value="5"/>
</dbReference>
<keyword evidence="6" id="KW-0805">Transcription regulation</keyword>
<evidence type="ECO:0000256" key="4">
    <source>
        <dbReference type="ARBA" id="ARBA00022771"/>
    </source>
</evidence>
<keyword evidence="4 10" id="KW-0863">Zinc-finger</keyword>
<dbReference type="Pfam" id="PF13912">
    <property type="entry name" value="zf-C2H2_6"/>
    <property type="match status" value="1"/>
</dbReference>
<dbReference type="PROSITE" id="PS51915">
    <property type="entry name" value="ZAD"/>
    <property type="match status" value="1"/>
</dbReference>
<evidence type="ECO:0000256" key="6">
    <source>
        <dbReference type="ARBA" id="ARBA00023015"/>
    </source>
</evidence>
<evidence type="ECO:0000256" key="3">
    <source>
        <dbReference type="ARBA" id="ARBA00022737"/>
    </source>
</evidence>
<keyword evidence="15" id="KW-1185">Reference proteome</keyword>
<dbReference type="Pfam" id="PF07776">
    <property type="entry name" value="zf-AD"/>
    <property type="match status" value="1"/>
</dbReference>
<comment type="subcellular location">
    <subcellularLocation>
        <location evidence="1">Nucleus</location>
    </subcellularLocation>
</comment>
<evidence type="ECO:0000313" key="15">
    <source>
        <dbReference type="Proteomes" id="UP000075880"/>
    </source>
</evidence>
<feature type="binding site" evidence="11">
    <location>
        <position position="20"/>
    </location>
    <ligand>
        <name>Zn(2+)</name>
        <dbReference type="ChEBI" id="CHEBI:29105"/>
    </ligand>
</feature>
<feature type="binding site" evidence="11">
    <location>
        <position position="23"/>
    </location>
    <ligand>
        <name>Zn(2+)</name>
        <dbReference type="ChEBI" id="CHEBI:29105"/>
    </ligand>
</feature>
<evidence type="ECO:0000313" key="14">
    <source>
        <dbReference type="EnsemblMetazoa" id="ENSAATROPP000169"/>
    </source>
</evidence>
<dbReference type="EnsemblMetazoa" id="ENSAATROPT000180">
    <property type="protein sequence ID" value="ENSAATROPP000169"/>
    <property type="gene ID" value="ENSAATROPG000145"/>
</dbReference>
<evidence type="ECO:0000256" key="1">
    <source>
        <dbReference type="ARBA" id="ARBA00004123"/>
    </source>
</evidence>
<dbReference type="InterPro" id="IPR036236">
    <property type="entry name" value="Znf_C2H2_sf"/>
</dbReference>
<dbReference type="InterPro" id="IPR050457">
    <property type="entry name" value="ZnFinger_BTB_dom_contain"/>
</dbReference>
<dbReference type="PANTHER" id="PTHR46105">
    <property type="entry name" value="AGAP004733-PA"/>
    <property type="match status" value="1"/>
</dbReference>
<evidence type="ECO:0000259" key="12">
    <source>
        <dbReference type="PROSITE" id="PS50157"/>
    </source>
</evidence>
<evidence type="ECO:0000256" key="10">
    <source>
        <dbReference type="PROSITE-ProRule" id="PRU00042"/>
    </source>
</evidence>
<dbReference type="FunFam" id="3.30.160.60:FF:000286">
    <property type="entry name" value="Zinc finger protein 770"/>
    <property type="match status" value="1"/>
</dbReference>
<dbReference type="SUPFAM" id="SSF57716">
    <property type="entry name" value="Glucocorticoid receptor-like (DNA-binding domain)"/>
    <property type="match status" value="1"/>
</dbReference>
<evidence type="ECO:0008006" key="16">
    <source>
        <dbReference type="Google" id="ProtNLM"/>
    </source>
</evidence>
<dbReference type="Pfam" id="PF00096">
    <property type="entry name" value="zf-C2H2"/>
    <property type="match status" value="2"/>
</dbReference>
<evidence type="ECO:0000256" key="5">
    <source>
        <dbReference type="ARBA" id="ARBA00022833"/>
    </source>
</evidence>
<organism evidence="14 15">
    <name type="scientific">Anopheles atroparvus</name>
    <name type="common">European mosquito</name>
    <dbReference type="NCBI Taxonomy" id="41427"/>
    <lineage>
        <taxon>Eukaryota</taxon>
        <taxon>Metazoa</taxon>
        <taxon>Ecdysozoa</taxon>
        <taxon>Arthropoda</taxon>
        <taxon>Hexapoda</taxon>
        <taxon>Insecta</taxon>
        <taxon>Pterygota</taxon>
        <taxon>Neoptera</taxon>
        <taxon>Endopterygota</taxon>
        <taxon>Diptera</taxon>
        <taxon>Nematocera</taxon>
        <taxon>Culicoidea</taxon>
        <taxon>Culicidae</taxon>
        <taxon>Anophelinae</taxon>
        <taxon>Anopheles</taxon>
    </lineage>
</organism>
<dbReference type="PANTHER" id="PTHR46105:SF5">
    <property type="entry name" value="ZINC FINGER AND BTB DOMAIN-CONTAINING PROTEIN 44 ISOFORM X1"/>
    <property type="match status" value="1"/>
</dbReference>
<dbReference type="GO" id="GO:0008270">
    <property type="term" value="F:zinc ion binding"/>
    <property type="evidence" value="ECO:0007669"/>
    <property type="project" value="UniProtKB-UniRule"/>
</dbReference>
<dbReference type="PROSITE" id="PS50157">
    <property type="entry name" value="ZINC_FINGER_C2H2_2"/>
    <property type="match status" value="4"/>
</dbReference>
<dbReference type="SUPFAM" id="SSF57667">
    <property type="entry name" value="beta-beta-alpha zinc fingers"/>
    <property type="match status" value="3"/>
</dbReference>
<name>A0AAG5CNM7_ANOAO</name>
<dbReference type="FunFam" id="3.30.160.60:FF:000290">
    <property type="entry name" value="Zinc finger protein 697 isoform X1"/>
    <property type="match status" value="1"/>
</dbReference>
<dbReference type="GO" id="GO:0000978">
    <property type="term" value="F:RNA polymerase II cis-regulatory region sequence-specific DNA binding"/>
    <property type="evidence" value="ECO:0007669"/>
    <property type="project" value="TreeGrafter"/>
</dbReference>
<evidence type="ECO:0000256" key="7">
    <source>
        <dbReference type="ARBA" id="ARBA00023125"/>
    </source>
</evidence>
<keyword evidence="3" id="KW-0677">Repeat</keyword>
<reference evidence="14" key="1">
    <citation type="submission" date="2024-04" db="UniProtKB">
        <authorList>
            <consortium name="EnsemblMetazoa"/>
        </authorList>
    </citation>
    <scope>IDENTIFICATION</scope>
    <source>
        <strain evidence="14">EBRO</strain>
    </source>
</reference>
<dbReference type="PROSITE" id="PS00028">
    <property type="entry name" value="ZINC_FINGER_C2H2_1"/>
    <property type="match status" value="3"/>
</dbReference>